<feature type="compositionally biased region" description="Polar residues" evidence="1">
    <location>
        <begin position="14"/>
        <end position="32"/>
    </location>
</feature>
<sequence length="508" mass="56469">MDPTVSPERFFVFSPSQTTPSPKRKITPSSESSIPKRILLISPNRHILPQPLLAPSNFSQFVQGLFPPGGTVVETERPLLLQHGHPDPLPTNPETMEPSAVAPREIVFEFDFHTSPEKVHDQECQRLLLGAFPNADRVEFDDRILIFHFSQLPPRPWPRKIAGVPCYFTDKEDDFGPIVPLLRRRSRSRIALSNNLDLRGTETAVNLVFDLVKDFFLQAGIPITEIQFWGRLVVIVLEHEKNEEILSKVPRSVAQCNCFYIFEEDMGRPTAHSAFRARAATPNGDIDNSEYQHLRPGAIVSSGKNPIDDSELLTSSGILLKNNVGAQVMTVAAHGFPGLPMNGAVYHPNHTGRVIGEMVEEMRHTDVALVRLNDGVTFSNEPFQNTIVPGPSFKLAGLSRAAETKVGDDIFLDSPFSGFLEGTRLNHAFIRVPSDDPHIIEQQWIRCQWDYMGQGSSSAMVDGICGSAIWNKDHMVQGFFRYAPAAGLFVDSCLSVAADHLLDKGYSI</sequence>
<dbReference type="Proteomes" id="UP001610563">
    <property type="component" value="Unassembled WGS sequence"/>
</dbReference>
<reference evidence="2 3" key="1">
    <citation type="submission" date="2024-07" db="EMBL/GenBank/DDBJ databases">
        <title>Section-level genome sequencing and comparative genomics of Aspergillus sections Usti and Cavernicolus.</title>
        <authorList>
            <consortium name="Lawrence Berkeley National Laboratory"/>
            <person name="Nybo J.L."/>
            <person name="Vesth T.C."/>
            <person name="Theobald S."/>
            <person name="Frisvad J.C."/>
            <person name="Larsen T.O."/>
            <person name="Kjaerboelling I."/>
            <person name="Rothschild-Mancinelli K."/>
            <person name="Lyhne E.K."/>
            <person name="Kogle M.E."/>
            <person name="Barry K."/>
            <person name="Clum A."/>
            <person name="Na H."/>
            <person name="Ledsgaard L."/>
            <person name="Lin J."/>
            <person name="Lipzen A."/>
            <person name="Kuo A."/>
            <person name="Riley R."/>
            <person name="Mondo S."/>
            <person name="Labutti K."/>
            <person name="Haridas S."/>
            <person name="Pangalinan J."/>
            <person name="Salamov A.A."/>
            <person name="Simmons B.A."/>
            <person name="Magnuson J.K."/>
            <person name="Chen J."/>
            <person name="Drula E."/>
            <person name="Henrissat B."/>
            <person name="Wiebenga A."/>
            <person name="Lubbers R.J."/>
            <person name="Gomes A.C."/>
            <person name="Makela M.R."/>
            <person name="Stajich J."/>
            <person name="Grigoriev I.V."/>
            <person name="Mortensen U.H."/>
            <person name="De Vries R.P."/>
            <person name="Baker S.E."/>
            <person name="Andersen M.R."/>
        </authorList>
    </citation>
    <scope>NUCLEOTIDE SEQUENCE [LARGE SCALE GENOMIC DNA]</scope>
    <source>
        <strain evidence="2 3">CBS 209.92</strain>
    </source>
</reference>
<dbReference type="EMBL" id="JBFTWV010000204">
    <property type="protein sequence ID" value="KAL2783923.1"/>
    <property type="molecule type" value="Genomic_DNA"/>
</dbReference>
<proteinExistence type="predicted"/>
<feature type="region of interest" description="Disordered" evidence="1">
    <location>
        <begin position="1"/>
        <end position="32"/>
    </location>
</feature>
<gene>
    <name evidence="2" type="ORF">BJX66DRAFT_317589</name>
</gene>
<protein>
    <submittedName>
        <fullName evidence="2">Uncharacterized protein</fullName>
    </submittedName>
</protein>
<keyword evidence="3" id="KW-1185">Reference proteome</keyword>
<name>A0ABR4FKY6_9EURO</name>
<evidence type="ECO:0000313" key="2">
    <source>
        <dbReference type="EMBL" id="KAL2783923.1"/>
    </source>
</evidence>
<evidence type="ECO:0000256" key="1">
    <source>
        <dbReference type="SAM" id="MobiDB-lite"/>
    </source>
</evidence>
<evidence type="ECO:0000313" key="3">
    <source>
        <dbReference type="Proteomes" id="UP001610563"/>
    </source>
</evidence>
<comment type="caution">
    <text evidence="2">The sequence shown here is derived from an EMBL/GenBank/DDBJ whole genome shotgun (WGS) entry which is preliminary data.</text>
</comment>
<feature type="non-terminal residue" evidence="2">
    <location>
        <position position="508"/>
    </location>
</feature>
<accession>A0ABR4FKY6</accession>
<organism evidence="2 3">
    <name type="scientific">Aspergillus keveii</name>
    <dbReference type="NCBI Taxonomy" id="714993"/>
    <lineage>
        <taxon>Eukaryota</taxon>
        <taxon>Fungi</taxon>
        <taxon>Dikarya</taxon>
        <taxon>Ascomycota</taxon>
        <taxon>Pezizomycotina</taxon>
        <taxon>Eurotiomycetes</taxon>
        <taxon>Eurotiomycetidae</taxon>
        <taxon>Eurotiales</taxon>
        <taxon>Aspergillaceae</taxon>
        <taxon>Aspergillus</taxon>
        <taxon>Aspergillus subgen. Nidulantes</taxon>
    </lineage>
</organism>